<keyword evidence="2" id="KW-0663">Pyridoxal phosphate</keyword>
<evidence type="ECO:0000256" key="5">
    <source>
        <dbReference type="ARBA" id="ARBA00042605"/>
    </source>
</evidence>
<evidence type="ECO:0000256" key="4">
    <source>
        <dbReference type="ARBA" id="ARBA00041766"/>
    </source>
</evidence>
<sequence length="112" mass="12072">MYKSRKLGHPVKDPNVKTIASGLAPPYTGPNCYRHNIQFVDDMFLVSDDQIRSAVKTLYQSGLVVEPSGAAAFAALQNNKIPNVDGKKVVVVLTGGNMTPGELVQIMAEVKT</sequence>
<dbReference type="InterPro" id="IPR050147">
    <property type="entry name" value="Ser/Thr_Dehydratase"/>
</dbReference>
<evidence type="ECO:0000256" key="3">
    <source>
        <dbReference type="ARBA" id="ARBA00023239"/>
    </source>
</evidence>
<gene>
    <name evidence="8" type="primary">LOC102801899</name>
</gene>
<comment type="cofactor">
    <cofactor evidence="1">
        <name>pyridoxal 5'-phosphate</name>
        <dbReference type="ChEBI" id="CHEBI:597326"/>
    </cofactor>
</comment>
<dbReference type="SUPFAM" id="SSF53686">
    <property type="entry name" value="Tryptophan synthase beta subunit-like PLP-dependent enzymes"/>
    <property type="match status" value="1"/>
</dbReference>
<organism evidence="7 8">
    <name type="scientific">Saccoglossus kowalevskii</name>
    <name type="common">Acorn worm</name>
    <dbReference type="NCBI Taxonomy" id="10224"/>
    <lineage>
        <taxon>Eukaryota</taxon>
        <taxon>Metazoa</taxon>
        <taxon>Hemichordata</taxon>
        <taxon>Enteropneusta</taxon>
        <taxon>Harrimaniidae</taxon>
        <taxon>Saccoglossus</taxon>
    </lineage>
</organism>
<dbReference type="InterPro" id="IPR036052">
    <property type="entry name" value="TrpB-like_PALP_sf"/>
</dbReference>
<dbReference type="PANTHER" id="PTHR48078:SF14">
    <property type="entry name" value="L-SERINE AMMONIA-LYASE"/>
    <property type="match status" value="1"/>
</dbReference>
<name>A0ABM0M992_SACKO</name>
<dbReference type="PANTHER" id="PTHR48078">
    <property type="entry name" value="THREONINE DEHYDRATASE, MITOCHONDRIAL-RELATED"/>
    <property type="match status" value="1"/>
</dbReference>
<dbReference type="Gene3D" id="3.40.50.1100">
    <property type="match status" value="1"/>
</dbReference>
<keyword evidence="3" id="KW-0456">Lyase</keyword>
<feature type="domain" description="Tryptophan synthase beta chain-like PALP" evidence="6">
    <location>
        <begin position="1"/>
        <end position="95"/>
    </location>
</feature>
<proteinExistence type="predicted"/>
<keyword evidence="7" id="KW-1185">Reference proteome</keyword>
<dbReference type="Proteomes" id="UP000694865">
    <property type="component" value="Unplaced"/>
</dbReference>
<dbReference type="RefSeq" id="XP_006816583.1">
    <property type="nucleotide sequence ID" value="XM_006816520.1"/>
</dbReference>
<dbReference type="InterPro" id="IPR001926">
    <property type="entry name" value="TrpB-like_PALP"/>
</dbReference>
<evidence type="ECO:0000256" key="2">
    <source>
        <dbReference type="ARBA" id="ARBA00022898"/>
    </source>
</evidence>
<dbReference type="Pfam" id="PF00291">
    <property type="entry name" value="PALP"/>
    <property type="match status" value="1"/>
</dbReference>
<accession>A0ABM0M992</accession>
<reference evidence="8" key="1">
    <citation type="submission" date="2025-08" db="UniProtKB">
        <authorList>
            <consortium name="RefSeq"/>
        </authorList>
    </citation>
    <scope>IDENTIFICATION</scope>
    <source>
        <tissue evidence="8">Testes</tissue>
    </source>
</reference>
<protein>
    <recommendedName>
        <fullName evidence="4">L-serine deaminase</fullName>
    </recommendedName>
    <alternativeName>
        <fullName evidence="5">L-threonine dehydratase</fullName>
    </alternativeName>
</protein>
<evidence type="ECO:0000259" key="6">
    <source>
        <dbReference type="Pfam" id="PF00291"/>
    </source>
</evidence>
<evidence type="ECO:0000313" key="7">
    <source>
        <dbReference type="Proteomes" id="UP000694865"/>
    </source>
</evidence>
<evidence type="ECO:0000256" key="1">
    <source>
        <dbReference type="ARBA" id="ARBA00001933"/>
    </source>
</evidence>
<evidence type="ECO:0000313" key="8">
    <source>
        <dbReference type="RefSeq" id="XP_006816583.1"/>
    </source>
</evidence>
<dbReference type="GeneID" id="102801899"/>